<gene>
    <name evidence="5" type="ORF">EXIGLDRAFT_602345</name>
</gene>
<dbReference type="CDD" id="cd01449">
    <property type="entry name" value="TST_Repeat_2"/>
    <property type="match status" value="1"/>
</dbReference>
<sequence>MSALSHAPAPLLVAPAELKSAAARSRVFLDATWVMPGSARKPHEEWAAKRIPGARFFDLDLVASDHPLGLKHMLPSPAVFASACAGLGISPSTHVVLYDTHGVFSAPRALRPFQAFGHVNSSVLNGGLPRWEDEGHPLETDTPVTSTTSDDAYAEPELDSNVVKSYEQMVSNALLDPASNDAASLVFDARSKGRYSGADPEPRPGLPSGHMPHSFSLPFQAFLESPKGSYTVFKSPDAIRAALLEAVQGNEETLQQILDGKRSVINSCGSGMTACILWLGLQLLGVKSAVYDESWTGYAMRKESKIVSGHAAV</sequence>
<feature type="region of interest" description="Disordered" evidence="3">
    <location>
        <begin position="128"/>
        <end position="152"/>
    </location>
</feature>
<dbReference type="GO" id="GO:0005739">
    <property type="term" value="C:mitochondrion"/>
    <property type="evidence" value="ECO:0007669"/>
    <property type="project" value="TreeGrafter"/>
</dbReference>
<dbReference type="Gene3D" id="3.40.250.10">
    <property type="entry name" value="Rhodanese-like domain"/>
    <property type="match status" value="2"/>
</dbReference>
<dbReference type="EMBL" id="KV425890">
    <property type="protein sequence ID" value="KZW02018.1"/>
    <property type="molecule type" value="Genomic_DNA"/>
</dbReference>
<protein>
    <submittedName>
        <fullName evidence="5">Rhodanese-like protein</fullName>
    </submittedName>
</protein>
<dbReference type="PROSITE" id="PS50206">
    <property type="entry name" value="RHODANESE_3"/>
    <property type="match status" value="2"/>
</dbReference>
<evidence type="ECO:0000256" key="2">
    <source>
        <dbReference type="ARBA" id="ARBA00022737"/>
    </source>
</evidence>
<dbReference type="SUPFAM" id="SSF52821">
    <property type="entry name" value="Rhodanese/Cell cycle control phosphatase"/>
    <property type="match status" value="2"/>
</dbReference>
<evidence type="ECO:0000313" key="6">
    <source>
        <dbReference type="Proteomes" id="UP000077266"/>
    </source>
</evidence>
<dbReference type="CDD" id="cd01448">
    <property type="entry name" value="TST_Repeat_1"/>
    <property type="match status" value="1"/>
</dbReference>
<organism evidence="5 6">
    <name type="scientific">Exidia glandulosa HHB12029</name>
    <dbReference type="NCBI Taxonomy" id="1314781"/>
    <lineage>
        <taxon>Eukaryota</taxon>
        <taxon>Fungi</taxon>
        <taxon>Dikarya</taxon>
        <taxon>Basidiomycota</taxon>
        <taxon>Agaricomycotina</taxon>
        <taxon>Agaricomycetes</taxon>
        <taxon>Auriculariales</taxon>
        <taxon>Exidiaceae</taxon>
        <taxon>Exidia</taxon>
    </lineage>
</organism>
<dbReference type="AlphaFoldDB" id="A0A165PDL5"/>
<keyword evidence="2" id="KW-0677">Repeat</keyword>
<dbReference type="PANTHER" id="PTHR11364:SF27">
    <property type="entry name" value="SULFURTRANSFERASE"/>
    <property type="match status" value="1"/>
</dbReference>
<dbReference type="PANTHER" id="PTHR11364">
    <property type="entry name" value="THIOSULFATE SULFERTANSFERASE"/>
    <property type="match status" value="1"/>
</dbReference>
<reference evidence="5 6" key="1">
    <citation type="journal article" date="2016" name="Mol. Biol. Evol.">
        <title>Comparative Genomics of Early-Diverging Mushroom-Forming Fungi Provides Insights into the Origins of Lignocellulose Decay Capabilities.</title>
        <authorList>
            <person name="Nagy L.G."/>
            <person name="Riley R."/>
            <person name="Tritt A."/>
            <person name="Adam C."/>
            <person name="Daum C."/>
            <person name="Floudas D."/>
            <person name="Sun H."/>
            <person name="Yadav J.S."/>
            <person name="Pangilinan J."/>
            <person name="Larsson K.H."/>
            <person name="Matsuura K."/>
            <person name="Barry K."/>
            <person name="Labutti K."/>
            <person name="Kuo R."/>
            <person name="Ohm R.A."/>
            <person name="Bhattacharya S.S."/>
            <person name="Shirouzu T."/>
            <person name="Yoshinaga Y."/>
            <person name="Martin F.M."/>
            <person name="Grigoriev I.V."/>
            <person name="Hibbett D.S."/>
        </authorList>
    </citation>
    <scope>NUCLEOTIDE SEQUENCE [LARGE SCALE GENOMIC DNA]</scope>
    <source>
        <strain evidence="5 6">HHB12029</strain>
    </source>
</reference>
<evidence type="ECO:0000259" key="4">
    <source>
        <dbReference type="PROSITE" id="PS50206"/>
    </source>
</evidence>
<feature type="domain" description="Rhodanese" evidence="4">
    <location>
        <begin position="180"/>
        <end position="307"/>
    </location>
</feature>
<keyword evidence="6" id="KW-1185">Reference proteome</keyword>
<dbReference type="InterPro" id="IPR001763">
    <property type="entry name" value="Rhodanese-like_dom"/>
</dbReference>
<dbReference type="OrthoDB" id="270167at2759"/>
<evidence type="ECO:0000256" key="3">
    <source>
        <dbReference type="SAM" id="MobiDB-lite"/>
    </source>
</evidence>
<dbReference type="InParanoid" id="A0A165PDL5"/>
<dbReference type="GO" id="GO:0004792">
    <property type="term" value="F:thiosulfate-cyanide sulfurtransferase activity"/>
    <property type="evidence" value="ECO:0007669"/>
    <property type="project" value="TreeGrafter"/>
</dbReference>
<evidence type="ECO:0000313" key="5">
    <source>
        <dbReference type="EMBL" id="KZW02018.1"/>
    </source>
</evidence>
<accession>A0A165PDL5</accession>
<feature type="compositionally biased region" description="Low complexity" evidence="3">
    <location>
        <begin position="140"/>
        <end position="151"/>
    </location>
</feature>
<name>A0A165PDL5_EXIGL</name>
<keyword evidence="1" id="KW-0808">Transferase</keyword>
<proteinExistence type="predicted"/>
<dbReference type="Proteomes" id="UP000077266">
    <property type="component" value="Unassembled WGS sequence"/>
</dbReference>
<dbReference type="InterPro" id="IPR045078">
    <property type="entry name" value="TST/MPST-like"/>
</dbReference>
<evidence type="ECO:0000256" key="1">
    <source>
        <dbReference type="ARBA" id="ARBA00022679"/>
    </source>
</evidence>
<feature type="domain" description="Rhodanese" evidence="4">
    <location>
        <begin position="22"/>
        <end position="140"/>
    </location>
</feature>
<dbReference type="Pfam" id="PF00581">
    <property type="entry name" value="Rhodanese"/>
    <property type="match status" value="1"/>
</dbReference>
<feature type="compositionally biased region" description="Basic and acidic residues" evidence="3">
    <location>
        <begin position="130"/>
        <end position="139"/>
    </location>
</feature>
<dbReference type="FunCoup" id="A0A165PDL5">
    <property type="interactions" value="393"/>
</dbReference>
<dbReference type="InterPro" id="IPR036873">
    <property type="entry name" value="Rhodanese-like_dom_sf"/>
</dbReference>
<dbReference type="SMART" id="SM00450">
    <property type="entry name" value="RHOD"/>
    <property type="match status" value="2"/>
</dbReference>
<dbReference type="STRING" id="1314781.A0A165PDL5"/>